<sequence length="124" mass="14375">MYLHNVYQPHRGGSNKGLPWAEAQGVFEKNNEFIYYPAYQTQPTLCNLHPRPREFSSSPPQLEFLDPPLQPHNDPKHPNFLNATDRQLLSYPETRESRIWISTDSTAVQQILLVKSPIDQPYNT</sequence>
<accession>A0A2G5E583</accession>
<evidence type="ECO:0000313" key="2">
    <source>
        <dbReference type="EMBL" id="PIA50707.1"/>
    </source>
</evidence>
<dbReference type="Proteomes" id="UP000230069">
    <property type="component" value="Unassembled WGS sequence"/>
</dbReference>
<protein>
    <submittedName>
        <fullName evidence="2">Uncharacterized protein</fullName>
    </submittedName>
</protein>
<dbReference type="EMBL" id="KZ305029">
    <property type="protein sequence ID" value="PIA50707.1"/>
    <property type="molecule type" value="Genomic_DNA"/>
</dbReference>
<evidence type="ECO:0000313" key="3">
    <source>
        <dbReference type="Proteomes" id="UP000230069"/>
    </source>
</evidence>
<dbReference type="InParanoid" id="A0A2G5E583"/>
<proteinExistence type="predicted"/>
<gene>
    <name evidence="2" type="ORF">AQUCO_01200136v1</name>
</gene>
<keyword evidence="3" id="KW-1185">Reference proteome</keyword>
<name>A0A2G5E583_AQUCA</name>
<reference evidence="2 3" key="1">
    <citation type="submission" date="2017-09" db="EMBL/GenBank/DDBJ databases">
        <title>WGS assembly of Aquilegia coerulea Goldsmith.</title>
        <authorList>
            <person name="Hodges S."/>
            <person name="Kramer E."/>
            <person name="Nordborg M."/>
            <person name="Tomkins J."/>
            <person name="Borevitz J."/>
            <person name="Derieg N."/>
            <person name="Yan J."/>
            <person name="Mihaltcheva S."/>
            <person name="Hayes R.D."/>
            <person name="Rokhsar D."/>
        </authorList>
    </citation>
    <scope>NUCLEOTIDE SEQUENCE [LARGE SCALE GENOMIC DNA]</scope>
    <source>
        <strain evidence="3">cv. Goldsmith</strain>
    </source>
</reference>
<feature type="region of interest" description="Disordered" evidence="1">
    <location>
        <begin position="51"/>
        <end position="81"/>
    </location>
</feature>
<evidence type="ECO:0000256" key="1">
    <source>
        <dbReference type="SAM" id="MobiDB-lite"/>
    </source>
</evidence>
<dbReference type="AlphaFoldDB" id="A0A2G5E583"/>
<organism evidence="2 3">
    <name type="scientific">Aquilegia coerulea</name>
    <name type="common">Rocky mountain columbine</name>
    <dbReference type="NCBI Taxonomy" id="218851"/>
    <lineage>
        <taxon>Eukaryota</taxon>
        <taxon>Viridiplantae</taxon>
        <taxon>Streptophyta</taxon>
        <taxon>Embryophyta</taxon>
        <taxon>Tracheophyta</taxon>
        <taxon>Spermatophyta</taxon>
        <taxon>Magnoliopsida</taxon>
        <taxon>Ranunculales</taxon>
        <taxon>Ranunculaceae</taxon>
        <taxon>Thalictroideae</taxon>
        <taxon>Aquilegia</taxon>
    </lineage>
</organism>